<protein>
    <submittedName>
        <fullName evidence="1">Uncharacterized protein</fullName>
    </submittedName>
</protein>
<sequence>MKKILILIILLSINQSFGQESKIDKLMIAGNEAYQKSNFETAKLNYQSIIKIDPTNKDAIFNLAGVELNIGNTQQACQLLQKSYSLGDFEAYELIEQYCNGLEYSEKMFLFHVDELPKFKYKNHFEPLIVNKKQINPAYIKLLKSEIKNSKKLKRIRGKIYIMINVGIDGELITDIKGNINESEINELTNSLRKMTEYRPAIFQQKNVGLFGGGFALPLNF</sequence>
<dbReference type="RefSeq" id="WP_146743193.1">
    <property type="nucleotide sequence ID" value="NZ_CBCRZQ010000021.1"/>
</dbReference>
<dbReference type="Gene3D" id="1.25.40.10">
    <property type="entry name" value="Tetratricopeptide repeat domain"/>
    <property type="match status" value="1"/>
</dbReference>
<dbReference type="AlphaFoldDB" id="A0A5C6YKW4"/>
<dbReference type="EMBL" id="VORU01000023">
    <property type="protein sequence ID" value="TXD67845.1"/>
    <property type="molecule type" value="Genomic_DNA"/>
</dbReference>
<evidence type="ECO:0000313" key="2">
    <source>
        <dbReference type="Proteomes" id="UP000321945"/>
    </source>
</evidence>
<accession>A0A5C6YKW4</accession>
<comment type="caution">
    <text evidence="1">The sequence shown here is derived from an EMBL/GenBank/DDBJ whole genome shotgun (WGS) entry which is preliminary data.</text>
</comment>
<dbReference type="InterPro" id="IPR011990">
    <property type="entry name" value="TPR-like_helical_dom_sf"/>
</dbReference>
<reference evidence="1 2" key="1">
    <citation type="submission" date="2019-08" db="EMBL/GenBank/DDBJ databases">
        <title>Genome of Aequorivita lipolytica Y10-2 (type strain).</title>
        <authorList>
            <person name="Bowman J.P."/>
        </authorList>
    </citation>
    <scope>NUCLEOTIDE SEQUENCE [LARGE SCALE GENOMIC DNA]</scope>
    <source>
        <strain evidence="1 2">Y10-2</strain>
    </source>
</reference>
<dbReference type="Proteomes" id="UP000321945">
    <property type="component" value="Unassembled WGS sequence"/>
</dbReference>
<organism evidence="1 2">
    <name type="scientific">Aequorivita lipolytica</name>
    <dbReference type="NCBI Taxonomy" id="153267"/>
    <lineage>
        <taxon>Bacteria</taxon>
        <taxon>Pseudomonadati</taxon>
        <taxon>Bacteroidota</taxon>
        <taxon>Flavobacteriia</taxon>
        <taxon>Flavobacteriales</taxon>
        <taxon>Flavobacteriaceae</taxon>
        <taxon>Aequorivita</taxon>
    </lineage>
</organism>
<dbReference type="SUPFAM" id="SSF48452">
    <property type="entry name" value="TPR-like"/>
    <property type="match status" value="1"/>
</dbReference>
<proteinExistence type="predicted"/>
<dbReference type="OrthoDB" id="1445953at2"/>
<gene>
    <name evidence="1" type="ORF">ESV24_14835</name>
</gene>
<evidence type="ECO:0000313" key="1">
    <source>
        <dbReference type="EMBL" id="TXD67845.1"/>
    </source>
</evidence>
<name>A0A5C6YKW4_9FLAO</name>
<keyword evidence="2" id="KW-1185">Reference proteome</keyword>